<accession>A0ABS4EYT7</accession>
<keyword evidence="8" id="KW-1133">Transmembrane helix</keyword>
<evidence type="ECO:0000256" key="2">
    <source>
        <dbReference type="ARBA" id="ARBA00022679"/>
    </source>
</evidence>
<reference evidence="10 11" key="1">
    <citation type="submission" date="2021-03" db="EMBL/GenBank/DDBJ databases">
        <title>Genomic Encyclopedia of Type Strains, Phase IV (KMG-IV): sequencing the most valuable type-strain genomes for metagenomic binning, comparative biology and taxonomic classification.</title>
        <authorList>
            <person name="Goeker M."/>
        </authorList>
    </citation>
    <scope>NUCLEOTIDE SEQUENCE [LARGE SCALE GENOMIC DNA]</scope>
    <source>
        <strain evidence="10 11">DSM 3984</strain>
    </source>
</reference>
<keyword evidence="8" id="KW-0472">Membrane</keyword>
<dbReference type="CDD" id="cd16913">
    <property type="entry name" value="YkuD_like"/>
    <property type="match status" value="1"/>
</dbReference>
<feature type="compositionally biased region" description="Basic and acidic residues" evidence="7">
    <location>
        <begin position="111"/>
        <end position="120"/>
    </location>
</feature>
<proteinExistence type="predicted"/>
<sequence>MNKRKKLICIITLILVVMISAGGYYFINRNNEAKNLSANKSNSRQIDKNTLAINNKKDNSNKKEKDNKEIKNNKDEKKDSVKDNSKDKNNKENNSKSENKATVKKTSSNNRSKESSKKVENNSFVSNLPAAKTTDQLIVVKSSGSSATIGLYTKENGGWTKNFLTDGYVGYSGVGRKRGEGDGITPRGTYGLLFAFGINPNPGTSLEYRRVKSSDYWVDDPHSSHYNEWVDADRTKKDWKSAEKLIKENVAYKYAIAIDYDGGRGSAIFIHCNKRGATAGCVAMPQSYVIKLLKEVRPECKIVIL</sequence>
<protein>
    <submittedName>
        <fullName evidence="10">L,D-peptidoglycan transpeptidase YkuD (ErfK/YbiS/YcfS/YnhG family)</fullName>
    </submittedName>
</protein>
<evidence type="ECO:0000313" key="10">
    <source>
        <dbReference type="EMBL" id="MBP1889156.1"/>
    </source>
</evidence>
<evidence type="ECO:0000256" key="3">
    <source>
        <dbReference type="ARBA" id="ARBA00022960"/>
    </source>
</evidence>
<dbReference type="Proteomes" id="UP000783390">
    <property type="component" value="Unassembled WGS sequence"/>
</dbReference>
<evidence type="ECO:0000256" key="1">
    <source>
        <dbReference type="ARBA" id="ARBA00004752"/>
    </source>
</evidence>
<feature type="active site" description="Proton donor/acceptor" evidence="6">
    <location>
        <position position="271"/>
    </location>
</feature>
<organism evidence="10 11">
    <name type="scientific">Clostridium moniliforme</name>
    <dbReference type="NCBI Taxonomy" id="39489"/>
    <lineage>
        <taxon>Bacteria</taxon>
        <taxon>Bacillati</taxon>
        <taxon>Bacillota</taxon>
        <taxon>Clostridia</taxon>
        <taxon>Eubacteriales</taxon>
        <taxon>Clostridiaceae</taxon>
        <taxon>Clostridium</taxon>
    </lineage>
</organism>
<name>A0ABS4EYT7_9CLOT</name>
<keyword evidence="8" id="KW-0812">Transmembrane</keyword>
<evidence type="ECO:0000256" key="4">
    <source>
        <dbReference type="ARBA" id="ARBA00022984"/>
    </source>
</evidence>
<keyword evidence="5 6" id="KW-0961">Cell wall biogenesis/degradation</keyword>
<evidence type="ECO:0000259" key="9">
    <source>
        <dbReference type="PROSITE" id="PS52029"/>
    </source>
</evidence>
<dbReference type="EMBL" id="JAGGJZ010000002">
    <property type="protein sequence ID" value="MBP1889156.1"/>
    <property type="molecule type" value="Genomic_DNA"/>
</dbReference>
<dbReference type="InterPro" id="IPR038063">
    <property type="entry name" value="Transpep_catalytic_dom"/>
</dbReference>
<comment type="caution">
    <text evidence="10">The sequence shown here is derived from an EMBL/GenBank/DDBJ whole genome shotgun (WGS) entry which is preliminary data.</text>
</comment>
<evidence type="ECO:0000256" key="5">
    <source>
        <dbReference type="ARBA" id="ARBA00023316"/>
    </source>
</evidence>
<dbReference type="InterPro" id="IPR005490">
    <property type="entry name" value="LD_TPept_cat_dom"/>
</dbReference>
<gene>
    <name evidence="10" type="ORF">J2Z53_000737</name>
</gene>
<evidence type="ECO:0000313" key="11">
    <source>
        <dbReference type="Proteomes" id="UP000783390"/>
    </source>
</evidence>
<feature type="active site" description="Nucleophile" evidence="6">
    <location>
        <position position="281"/>
    </location>
</feature>
<dbReference type="PANTHER" id="PTHR38589:SF1">
    <property type="entry name" value="BLR0621 PROTEIN"/>
    <property type="match status" value="1"/>
</dbReference>
<keyword evidence="2" id="KW-0808">Transferase</keyword>
<evidence type="ECO:0000256" key="7">
    <source>
        <dbReference type="SAM" id="MobiDB-lite"/>
    </source>
</evidence>
<feature type="domain" description="L,D-TPase catalytic" evidence="9">
    <location>
        <begin position="138"/>
        <end position="305"/>
    </location>
</feature>
<dbReference type="Pfam" id="PF03734">
    <property type="entry name" value="YkuD"/>
    <property type="match status" value="1"/>
</dbReference>
<evidence type="ECO:0000256" key="8">
    <source>
        <dbReference type="SAM" id="Phobius"/>
    </source>
</evidence>
<feature type="region of interest" description="Disordered" evidence="7">
    <location>
        <begin position="38"/>
        <end position="121"/>
    </location>
</feature>
<dbReference type="PROSITE" id="PS52029">
    <property type="entry name" value="LD_TPASE"/>
    <property type="match status" value="1"/>
</dbReference>
<feature type="transmembrane region" description="Helical" evidence="8">
    <location>
        <begin position="7"/>
        <end position="27"/>
    </location>
</feature>
<keyword evidence="4 6" id="KW-0573">Peptidoglycan synthesis</keyword>
<dbReference type="PANTHER" id="PTHR38589">
    <property type="entry name" value="BLR0621 PROTEIN"/>
    <property type="match status" value="1"/>
</dbReference>
<comment type="pathway">
    <text evidence="1 6">Cell wall biogenesis; peptidoglycan biosynthesis.</text>
</comment>
<keyword evidence="11" id="KW-1185">Reference proteome</keyword>
<keyword evidence="3 6" id="KW-0133">Cell shape</keyword>
<feature type="compositionally biased region" description="Basic and acidic residues" evidence="7">
    <location>
        <begin position="55"/>
        <end position="101"/>
    </location>
</feature>
<evidence type="ECO:0000256" key="6">
    <source>
        <dbReference type="PROSITE-ProRule" id="PRU01373"/>
    </source>
</evidence>
<dbReference type="SUPFAM" id="SSF141523">
    <property type="entry name" value="L,D-transpeptidase catalytic domain-like"/>
    <property type="match status" value="1"/>
</dbReference>
<dbReference type="RefSeq" id="WP_209795876.1">
    <property type="nucleotide sequence ID" value="NZ_JAGGJZ010000002.1"/>
</dbReference>